<organism evidence="1 2">
    <name type="scientific">Arthrobacter phage Elesar</name>
    <dbReference type="NCBI Taxonomy" id="2510522"/>
    <lineage>
        <taxon>Viruses</taxon>
        <taxon>Duplodnaviria</taxon>
        <taxon>Heunggongvirae</taxon>
        <taxon>Uroviricota</taxon>
        <taxon>Caudoviricetes</taxon>
        <taxon>Daemsvirinae</taxon>
        <taxon>Elesarvirus</taxon>
        <taxon>Elesarvirus elesar</taxon>
    </lineage>
</organism>
<keyword evidence="2" id="KW-1185">Reference proteome</keyword>
<sequence>MCSLQEHIERDIRAREAAVVEEAEAAVVDEAKAQREQRTAYWGTCDECLITVTVYPHPDRGRDLPDSEEWPGDFAICPVCESWLEWEGSDPAKDIIRNY</sequence>
<dbReference type="KEGG" id="vg:80034332"/>
<dbReference type="RefSeq" id="YP_010761216.1">
    <property type="nucleotide sequence ID" value="NC_073593.1"/>
</dbReference>
<dbReference type="Proteomes" id="UP000290693">
    <property type="component" value="Segment"/>
</dbReference>
<reference evidence="1 2" key="1">
    <citation type="submission" date="2019-01" db="EMBL/GenBank/DDBJ databases">
        <authorList>
            <person name="Adair T.L."/>
            <person name="Lucas L.G."/>
            <person name="Young A.M."/>
            <person name="Antrich S.C."/>
            <person name="Baird A.G."/>
            <person name="Dunn E.L."/>
            <person name="Fernandes B.I."/>
            <person name="Fraley E.G."/>
            <person name="Ghanem A.X."/>
            <person name="Gilbert M.G."/>
            <person name="Morris T.B."/>
            <person name="Nortch B.D."/>
            <person name="Overcash M.E."/>
            <person name="Pavleszek K.E."/>
            <person name="Pellegrini L.I.O."/>
            <person name="Pham L.T."/>
            <person name="Rule L.S."/>
            <person name="Schultz E.M."/>
            <person name="Smith J."/>
            <person name="Thong B.J."/>
            <person name="Turner H.A."/>
            <person name="Walker G."/>
            <person name="Whitaker Z.J."/>
            <person name="Wilsey R.N."/>
            <person name="Yanney R.L."/>
            <person name="Klyczek K."/>
            <person name="Garlena R.A."/>
            <person name="Russell D.A."/>
            <person name="Pope W.H."/>
            <person name="Jacobs-Sera D."/>
            <person name="Hatfull G.F."/>
        </authorList>
    </citation>
    <scope>NUCLEOTIDE SEQUENCE [LARGE SCALE GENOMIC DNA]</scope>
</reference>
<dbReference type="GeneID" id="80034332"/>
<accession>A0A411CQW0</accession>
<gene>
    <name evidence="1" type="primary">52</name>
    <name evidence="1" type="ORF">SEA_ELESAR_52</name>
</gene>
<proteinExistence type="predicted"/>
<protein>
    <submittedName>
        <fullName evidence="1">Uncharacterized protein</fullName>
    </submittedName>
</protein>
<evidence type="ECO:0000313" key="2">
    <source>
        <dbReference type="Proteomes" id="UP000290693"/>
    </source>
</evidence>
<dbReference type="EMBL" id="MK392368">
    <property type="protein sequence ID" value="QAY16103.1"/>
    <property type="molecule type" value="Genomic_DNA"/>
</dbReference>
<evidence type="ECO:0000313" key="1">
    <source>
        <dbReference type="EMBL" id="QAY16103.1"/>
    </source>
</evidence>
<name>A0A411CQW0_9CAUD</name>